<dbReference type="EMBL" id="MFEL01000002">
    <property type="protein sequence ID" value="OGE81877.1"/>
    <property type="molecule type" value="Genomic_DNA"/>
</dbReference>
<organism evidence="2 3">
    <name type="scientific">Candidatus Doudnabacteria bacterium RIFCSPHIGHO2_01_FULL_46_24</name>
    <dbReference type="NCBI Taxonomy" id="1817825"/>
    <lineage>
        <taxon>Bacteria</taxon>
        <taxon>Candidatus Doudnaibacteriota</taxon>
    </lineage>
</organism>
<keyword evidence="1" id="KW-0812">Transmembrane</keyword>
<feature type="transmembrane region" description="Helical" evidence="1">
    <location>
        <begin position="22"/>
        <end position="40"/>
    </location>
</feature>
<dbReference type="Proteomes" id="UP000178892">
    <property type="component" value="Unassembled WGS sequence"/>
</dbReference>
<reference evidence="2 3" key="1">
    <citation type="journal article" date="2016" name="Nat. Commun.">
        <title>Thousands of microbial genomes shed light on interconnected biogeochemical processes in an aquifer system.</title>
        <authorList>
            <person name="Anantharaman K."/>
            <person name="Brown C.T."/>
            <person name="Hug L.A."/>
            <person name="Sharon I."/>
            <person name="Castelle C.J."/>
            <person name="Probst A.J."/>
            <person name="Thomas B.C."/>
            <person name="Singh A."/>
            <person name="Wilkins M.J."/>
            <person name="Karaoz U."/>
            <person name="Brodie E.L."/>
            <person name="Williams K.H."/>
            <person name="Hubbard S.S."/>
            <person name="Banfield J.F."/>
        </authorList>
    </citation>
    <scope>NUCLEOTIDE SEQUENCE [LARGE SCALE GENOMIC DNA]</scope>
</reference>
<dbReference type="STRING" id="1817825.A2720_03535"/>
<dbReference type="AlphaFoldDB" id="A0A1F5NW09"/>
<evidence type="ECO:0000313" key="2">
    <source>
        <dbReference type="EMBL" id="OGE81877.1"/>
    </source>
</evidence>
<protein>
    <submittedName>
        <fullName evidence="2">Uncharacterized protein</fullName>
    </submittedName>
</protein>
<name>A0A1F5NW09_9BACT</name>
<evidence type="ECO:0000313" key="3">
    <source>
        <dbReference type="Proteomes" id="UP000178892"/>
    </source>
</evidence>
<comment type="caution">
    <text evidence="2">The sequence shown here is derived from an EMBL/GenBank/DDBJ whole genome shotgun (WGS) entry which is preliminary data.</text>
</comment>
<sequence length="130" mass="15568">MITDYFFWFAQPSTYLDKWDFIFGYFFAALFVIGLVLLIAKRFTKHEIVKKLLGRFASEELSMGLIGLIWFGLRYENTPIFGKRLWAGLIVLVMLVWAFFVFKYLLLRFRAEKKEYDDFQMKSKYLPGKK</sequence>
<keyword evidence="1" id="KW-0472">Membrane</keyword>
<keyword evidence="1" id="KW-1133">Transmembrane helix</keyword>
<feature type="transmembrane region" description="Helical" evidence="1">
    <location>
        <begin position="52"/>
        <end position="73"/>
    </location>
</feature>
<evidence type="ECO:0000256" key="1">
    <source>
        <dbReference type="SAM" id="Phobius"/>
    </source>
</evidence>
<accession>A0A1F5NW09</accession>
<feature type="transmembrane region" description="Helical" evidence="1">
    <location>
        <begin position="85"/>
        <end position="106"/>
    </location>
</feature>
<gene>
    <name evidence="2" type="ORF">A2720_03535</name>
</gene>
<proteinExistence type="predicted"/>